<organism evidence="2">
    <name type="scientific">Pandoravirus quercus</name>
    <dbReference type="NCBI Taxonomy" id="2107709"/>
    <lineage>
        <taxon>Viruses</taxon>
        <taxon>Pandoravirus</taxon>
    </lineage>
</organism>
<proteinExistence type="predicted"/>
<dbReference type="EMBL" id="MG011689">
    <property type="protein sequence ID" value="AVK75558.1"/>
    <property type="molecule type" value="Genomic_DNA"/>
</dbReference>
<dbReference type="Proteomes" id="UP000248852">
    <property type="component" value="Segment"/>
</dbReference>
<protein>
    <submittedName>
        <fullName evidence="2">Uncharacterized protein</fullName>
    </submittedName>
</protein>
<sequence length="68" mass="7398">MPQLCPESPRSPAWIYGVVILGFVVAVVLYGGLMLAQKRVFPSEARLYGTPVPPHIVRGSSSDLAWDT</sequence>
<feature type="transmembrane region" description="Helical" evidence="1">
    <location>
        <begin position="13"/>
        <end position="36"/>
    </location>
</feature>
<dbReference type="GeneID" id="36844699"/>
<accession>A0A2U7UAT0</accession>
<keyword evidence="1" id="KW-0472">Membrane</keyword>
<keyword evidence="1" id="KW-0812">Transmembrane</keyword>
<dbReference type="RefSeq" id="YP_009483827.1">
    <property type="nucleotide sequence ID" value="NC_037667.1"/>
</dbReference>
<name>A0A2U7UAT0_9VIRU</name>
<reference evidence="2" key="1">
    <citation type="journal article" date="2018" name="Nat. Commun.">
        <title>Diversity and evolution of the emerging Pandoraviridae family.</title>
        <authorList>
            <person name="Legendre M."/>
            <person name="Fabre E."/>
            <person name="Poirot O."/>
            <person name="Jeudy S."/>
            <person name="Lartigue A."/>
            <person name="Alempic J.M."/>
            <person name="Beucher L."/>
            <person name="Philippe N."/>
            <person name="Bertaux L."/>
            <person name="Christo-Foroux E."/>
            <person name="Labadie K."/>
            <person name="Coute Y."/>
            <person name="Abergel C."/>
            <person name="Claverie J.M."/>
        </authorList>
    </citation>
    <scope>NUCLEOTIDE SEQUENCE [LARGE SCALE GENOMIC DNA]</scope>
    <source>
        <strain evidence="2">Quercus</strain>
    </source>
</reference>
<evidence type="ECO:0000256" key="1">
    <source>
        <dbReference type="SAM" id="Phobius"/>
    </source>
</evidence>
<evidence type="ECO:0000313" key="2">
    <source>
        <dbReference type="EMBL" id="AVK75558.1"/>
    </source>
</evidence>
<keyword evidence="1" id="KW-1133">Transmembrane helix</keyword>
<gene>
    <name evidence="2" type="ORF">pqer_cds_1136</name>
</gene>
<dbReference type="KEGG" id="vg:36844699"/>